<comment type="similarity">
    <text evidence="6">Belongs to the ABC-2 integral membrane protein family.</text>
</comment>
<evidence type="ECO:0000256" key="5">
    <source>
        <dbReference type="ARBA" id="ARBA00023251"/>
    </source>
</evidence>
<dbReference type="InterPro" id="IPR013525">
    <property type="entry name" value="ABC2_TM"/>
</dbReference>
<comment type="subcellular location">
    <subcellularLocation>
        <location evidence="6">Cell membrane</location>
        <topology evidence="6">Multi-pass membrane protein</topology>
    </subcellularLocation>
    <subcellularLocation>
        <location evidence="1">Membrane</location>
        <topology evidence="1">Multi-pass membrane protein</topology>
    </subcellularLocation>
</comment>
<evidence type="ECO:0000313" key="9">
    <source>
        <dbReference type="EMBL" id="QES44045.1"/>
    </source>
</evidence>
<keyword evidence="6" id="KW-1003">Cell membrane</keyword>
<feature type="transmembrane region" description="Helical" evidence="6">
    <location>
        <begin position="45"/>
        <end position="67"/>
    </location>
</feature>
<proteinExistence type="inferred from homology"/>
<dbReference type="GO" id="GO:0046677">
    <property type="term" value="P:response to antibiotic"/>
    <property type="evidence" value="ECO:0007669"/>
    <property type="project" value="UniProtKB-KW"/>
</dbReference>
<keyword evidence="4 6" id="KW-0472">Membrane</keyword>
<dbReference type="PANTHER" id="PTHR43229">
    <property type="entry name" value="NODULATION PROTEIN J"/>
    <property type="match status" value="1"/>
</dbReference>
<feature type="domain" description="ABC transmembrane type-2" evidence="8">
    <location>
        <begin position="47"/>
        <end position="279"/>
    </location>
</feature>
<keyword evidence="5" id="KW-0046">Antibiotic resistance</keyword>
<organism evidence="9 10">
    <name type="scientific">Streptomyces venezuelae</name>
    <dbReference type="NCBI Taxonomy" id="54571"/>
    <lineage>
        <taxon>Bacteria</taxon>
        <taxon>Bacillati</taxon>
        <taxon>Actinomycetota</taxon>
        <taxon>Actinomycetes</taxon>
        <taxon>Kitasatosporales</taxon>
        <taxon>Streptomycetaceae</taxon>
        <taxon>Streptomyces</taxon>
    </lineage>
</organism>
<dbReference type="AlphaFoldDB" id="A0A5P2CMJ3"/>
<dbReference type="InterPro" id="IPR047817">
    <property type="entry name" value="ABC2_TM_bact-type"/>
</dbReference>
<dbReference type="PROSITE" id="PS51012">
    <property type="entry name" value="ABC_TM2"/>
    <property type="match status" value="1"/>
</dbReference>
<keyword evidence="6" id="KW-0813">Transport</keyword>
<feature type="transmembrane region" description="Helical" evidence="6">
    <location>
        <begin position="253"/>
        <end position="272"/>
    </location>
</feature>
<evidence type="ECO:0000256" key="7">
    <source>
        <dbReference type="SAM" id="MobiDB-lite"/>
    </source>
</evidence>
<evidence type="ECO:0000256" key="2">
    <source>
        <dbReference type="ARBA" id="ARBA00022692"/>
    </source>
</evidence>
<dbReference type="PIRSF" id="PIRSF006648">
    <property type="entry name" value="DrrB"/>
    <property type="match status" value="1"/>
</dbReference>
<reference evidence="9 10" key="1">
    <citation type="submission" date="2018-05" db="EMBL/GenBank/DDBJ databases">
        <title>Streptomyces venezuelae.</title>
        <authorList>
            <person name="Kim W."/>
            <person name="Lee N."/>
            <person name="Cho B.-K."/>
        </authorList>
    </citation>
    <scope>NUCLEOTIDE SEQUENCE [LARGE SCALE GENOMIC DNA]</scope>
    <source>
        <strain evidence="9 10">ATCC 14585</strain>
    </source>
</reference>
<dbReference type="PANTHER" id="PTHR43229:SF2">
    <property type="entry name" value="NODULATION PROTEIN J"/>
    <property type="match status" value="1"/>
</dbReference>
<dbReference type="EMBL" id="CP029191">
    <property type="protein sequence ID" value="QES44045.1"/>
    <property type="molecule type" value="Genomic_DNA"/>
</dbReference>
<evidence type="ECO:0000259" key="8">
    <source>
        <dbReference type="PROSITE" id="PS51012"/>
    </source>
</evidence>
<dbReference type="RefSeq" id="WP_150186406.1">
    <property type="nucleotide sequence ID" value="NZ_CP029191.1"/>
</dbReference>
<feature type="transmembrane region" description="Helical" evidence="6">
    <location>
        <begin position="130"/>
        <end position="155"/>
    </location>
</feature>
<feature type="transmembrane region" description="Helical" evidence="6">
    <location>
        <begin position="200"/>
        <end position="218"/>
    </location>
</feature>
<gene>
    <name evidence="9" type="ORF">DEJ49_26345</name>
</gene>
<sequence>MSTVTTTPAPGATSAVTRTHVPAPTSALQNSLTMLRRNLRHARRYPAMTISLVSMPIAMLLLFNYVFGGTMSAGMGAQGSGDYIDYLVPGILLMAVGSGVLPTTVGVCTDMTEGIVARFRTMPISGASILTGRAVGAVIQTMVTIVFVTGVAFLIGFRSGAEPVEWLAAAGLLILMSTALTWLAVALGQLVKAPEAASSVALPFSFLLPFLSSVFVPLDSMPGWLRHFAEWQPYTAFTETLRGLLTGTEIGKFGPLAVGWGFAIALLGFLWARSLFKRDATR</sequence>
<protein>
    <recommendedName>
        <fullName evidence="6">Transport permease protein</fullName>
    </recommendedName>
</protein>
<feature type="transmembrane region" description="Helical" evidence="6">
    <location>
        <begin position="167"/>
        <end position="188"/>
    </location>
</feature>
<dbReference type="InterPro" id="IPR000412">
    <property type="entry name" value="ABC_2_transport"/>
</dbReference>
<keyword evidence="2 6" id="KW-0812">Transmembrane</keyword>
<dbReference type="GO" id="GO:0140359">
    <property type="term" value="F:ABC-type transporter activity"/>
    <property type="evidence" value="ECO:0007669"/>
    <property type="project" value="InterPro"/>
</dbReference>
<dbReference type="InterPro" id="IPR051784">
    <property type="entry name" value="Nod_factor_ABC_transporter"/>
</dbReference>
<evidence type="ECO:0000256" key="4">
    <source>
        <dbReference type="ARBA" id="ARBA00023136"/>
    </source>
</evidence>
<feature type="transmembrane region" description="Helical" evidence="6">
    <location>
        <begin position="87"/>
        <end position="109"/>
    </location>
</feature>
<name>A0A5P2CMJ3_STRVZ</name>
<dbReference type="Proteomes" id="UP000324015">
    <property type="component" value="Chromosome"/>
</dbReference>
<dbReference type="GO" id="GO:0043190">
    <property type="term" value="C:ATP-binding cassette (ABC) transporter complex"/>
    <property type="evidence" value="ECO:0007669"/>
    <property type="project" value="InterPro"/>
</dbReference>
<feature type="region of interest" description="Disordered" evidence="7">
    <location>
        <begin position="1"/>
        <end position="20"/>
    </location>
</feature>
<evidence type="ECO:0000313" key="10">
    <source>
        <dbReference type="Proteomes" id="UP000324015"/>
    </source>
</evidence>
<dbReference type="Pfam" id="PF01061">
    <property type="entry name" value="ABC2_membrane"/>
    <property type="match status" value="1"/>
</dbReference>
<keyword evidence="3 6" id="KW-1133">Transmembrane helix</keyword>
<evidence type="ECO:0000256" key="6">
    <source>
        <dbReference type="RuleBase" id="RU361157"/>
    </source>
</evidence>
<accession>A0A5P2CMJ3</accession>
<evidence type="ECO:0000256" key="3">
    <source>
        <dbReference type="ARBA" id="ARBA00022989"/>
    </source>
</evidence>
<evidence type="ECO:0000256" key="1">
    <source>
        <dbReference type="ARBA" id="ARBA00004141"/>
    </source>
</evidence>